<reference evidence="2 3" key="1">
    <citation type="submission" date="2018-07" db="EMBL/GenBank/DDBJ databases">
        <title>Complete genome sequence of Psychrobacillus sp. PB01, isolated from iceberg, and comparative genome analysis of Psychrobacillus strains.</title>
        <authorList>
            <person name="Lee P.C."/>
        </authorList>
    </citation>
    <scope>NUCLEOTIDE SEQUENCE [LARGE SCALE GENOMIC DNA]</scope>
    <source>
        <strain evidence="2 3">PB01</strain>
    </source>
</reference>
<protein>
    <submittedName>
        <fullName evidence="2">Uncharacterized protein</fullName>
    </submittedName>
</protein>
<accession>A0A5J6SPZ8</accession>
<dbReference type="AlphaFoldDB" id="A0A5J6SPZ8"/>
<evidence type="ECO:0000313" key="2">
    <source>
        <dbReference type="EMBL" id="QFG00059.1"/>
    </source>
</evidence>
<dbReference type="EMBL" id="CP031223">
    <property type="protein sequence ID" value="QFG00059.1"/>
    <property type="molecule type" value="Genomic_DNA"/>
</dbReference>
<feature type="transmembrane region" description="Helical" evidence="1">
    <location>
        <begin position="49"/>
        <end position="76"/>
    </location>
</feature>
<proteinExistence type="predicted"/>
<dbReference type="Proteomes" id="UP000325517">
    <property type="component" value="Chromosome"/>
</dbReference>
<dbReference type="KEGG" id="psyo:PB01_15180"/>
<keyword evidence="1" id="KW-0472">Membrane</keyword>
<sequence>MKKNLNKVLGATFMILSGFFYTAERIAKRVADSIVESGYASQGMSTSGLVYFPGFFDNFFVWLFFFIGFLLFIYGFSKRFVDIFIKNLLHNDK</sequence>
<keyword evidence="3" id="KW-1185">Reference proteome</keyword>
<dbReference type="OrthoDB" id="2638806at2"/>
<gene>
    <name evidence="2" type="ORF">PB01_15180</name>
</gene>
<keyword evidence="1" id="KW-0812">Transmembrane</keyword>
<dbReference type="RefSeq" id="WP_151700949.1">
    <property type="nucleotide sequence ID" value="NZ_CP031223.1"/>
</dbReference>
<organism evidence="2 3">
    <name type="scientific">Psychrobacillus glaciei</name>
    <dbReference type="NCBI Taxonomy" id="2283160"/>
    <lineage>
        <taxon>Bacteria</taxon>
        <taxon>Bacillati</taxon>
        <taxon>Bacillota</taxon>
        <taxon>Bacilli</taxon>
        <taxon>Bacillales</taxon>
        <taxon>Bacillaceae</taxon>
        <taxon>Psychrobacillus</taxon>
    </lineage>
</organism>
<keyword evidence="1" id="KW-1133">Transmembrane helix</keyword>
<evidence type="ECO:0000313" key="3">
    <source>
        <dbReference type="Proteomes" id="UP000325517"/>
    </source>
</evidence>
<evidence type="ECO:0000256" key="1">
    <source>
        <dbReference type="SAM" id="Phobius"/>
    </source>
</evidence>
<name>A0A5J6SPZ8_9BACI</name>